<dbReference type="EMBL" id="BQNB010015256">
    <property type="protein sequence ID" value="GJT37842.1"/>
    <property type="molecule type" value="Genomic_DNA"/>
</dbReference>
<evidence type="ECO:0000313" key="2">
    <source>
        <dbReference type="EMBL" id="GJT37842.1"/>
    </source>
</evidence>
<keyword evidence="1" id="KW-0472">Membrane</keyword>
<protein>
    <submittedName>
        <fullName evidence="2">Uncharacterized protein</fullName>
    </submittedName>
</protein>
<reference evidence="2" key="1">
    <citation type="journal article" date="2022" name="Int. J. Mol. Sci.">
        <title>Draft Genome of Tanacetum Coccineum: Genomic Comparison of Closely Related Tanacetum-Family Plants.</title>
        <authorList>
            <person name="Yamashiro T."/>
            <person name="Shiraishi A."/>
            <person name="Nakayama K."/>
            <person name="Satake H."/>
        </authorList>
    </citation>
    <scope>NUCLEOTIDE SEQUENCE</scope>
</reference>
<keyword evidence="3" id="KW-1185">Reference proteome</keyword>
<feature type="transmembrane region" description="Helical" evidence="1">
    <location>
        <begin position="44"/>
        <end position="66"/>
    </location>
</feature>
<gene>
    <name evidence="2" type="ORF">Tco_0937707</name>
</gene>
<keyword evidence="1" id="KW-1133">Transmembrane helix</keyword>
<accession>A0ABQ5DFS3</accession>
<comment type="caution">
    <text evidence="2">The sequence shown here is derived from an EMBL/GenBank/DDBJ whole genome shotgun (WGS) entry which is preliminary data.</text>
</comment>
<dbReference type="Proteomes" id="UP001151760">
    <property type="component" value="Unassembled WGS sequence"/>
</dbReference>
<evidence type="ECO:0000256" key="1">
    <source>
        <dbReference type="SAM" id="Phobius"/>
    </source>
</evidence>
<evidence type="ECO:0000313" key="3">
    <source>
        <dbReference type="Proteomes" id="UP001151760"/>
    </source>
</evidence>
<keyword evidence="1" id="KW-0812">Transmembrane</keyword>
<feature type="transmembrane region" description="Helical" evidence="1">
    <location>
        <begin position="6"/>
        <end position="32"/>
    </location>
</feature>
<organism evidence="2 3">
    <name type="scientific">Tanacetum coccineum</name>
    <dbReference type="NCBI Taxonomy" id="301880"/>
    <lineage>
        <taxon>Eukaryota</taxon>
        <taxon>Viridiplantae</taxon>
        <taxon>Streptophyta</taxon>
        <taxon>Embryophyta</taxon>
        <taxon>Tracheophyta</taxon>
        <taxon>Spermatophyta</taxon>
        <taxon>Magnoliopsida</taxon>
        <taxon>eudicotyledons</taxon>
        <taxon>Gunneridae</taxon>
        <taxon>Pentapetalae</taxon>
        <taxon>asterids</taxon>
        <taxon>campanulids</taxon>
        <taxon>Asterales</taxon>
        <taxon>Asteraceae</taxon>
        <taxon>Asteroideae</taxon>
        <taxon>Anthemideae</taxon>
        <taxon>Anthemidinae</taxon>
        <taxon>Tanacetum</taxon>
    </lineage>
</organism>
<name>A0ABQ5DFS3_9ASTR</name>
<sequence length="219" mass="23704">MTTGSSIWTIGGWTSLVLPLGSTVSFVTSASTSTMGVEFDGPSILNTASGVLLSIYPSGLAMVLLGREPEPEVEAALEFTILVSKSVYVVHIGFCMFLHNCIISLDKAFKSVFDTPNNPKLDERDLCCMEGKSRVVSDLACENCSLEVYLVIVAIGSRIITIEWATTAVNYNFAQFAFNGSQELELEMSACREVRALTISFNSTTSGDTPEVEAHQYSL</sequence>
<proteinExistence type="predicted"/>
<reference evidence="2" key="2">
    <citation type="submission" date="2022-01" db="EMBL/GenBank/DDBJ databases">
        <authorList>
            <person name="Yamashiro T."/>
            <person name="Shiraishi A."/>
            <person name="Satake H."/>
            <person name="Nakayama K."/>
        </authorList>
    </citation>
    <scope>NUCLEOTIDE SEQUENCE</scope>
</reference>